<dbReference type="OrthoDB" id="10001926at2759"/>
<evidence type="ECO:0000256" key="3">
    <source>
        <dbReference type="ARBA" id="ARBA00022729"/>
    </source>
</evidence>
<evidence type="ECO:0000313" key="12">
    <source>
        <dbReference type="RefSeq" id="XP_030075528.1"/>
    </source>
</evidence>
<dbReference type="GO" id="GO:0042834">
    <property type="term" value="F:peptidoglycan binding"/>
    <property type="evidence" value="ECO:0007669"/>
    <property type="project" value="InterPro"/>
</dbReference>
<dbReference type="FunCoup" id="A0A6P7ZCS4">
    <property type="interactions" value="33"/>
</dbReference>
<dbReference type="FunFam" id="3.40.80.10:FF:000001">
    <property type="entry name" value="Peptidoglycan recognition protein 1"/>
    <property type="match status" value="1"/>
</dbReference>
<evidence type="ECO:0000256" key="4">
    <source>
        <dbReference type="ARBA" id="ARBA00022859"/>
    </source>
</evidence>
<accession>A0A6P7ZCS4</accession>
<dbReference type="AlphaFoldDB" id="A0A6P7ZCS4"/>
<dbReference type="PANTHER" id="PTHR11022">
    <property type="entry name" value="PEPTIDOGLYCAN RECOGNITION PROTEIN"/>
    <property type="match status" value="1"/>
</dbReference>
<feature type="domain" description="Peptidoglycan recognition protein family" evidence="10">
    <location>
        <begin position="19"/>
        <end position="162"/>
    </location>
</feature>
<dbReference type="PIRSF" id="PIRSF037945">
    <property type="entry name" value="PGRPs"/>
    <property type="match status" value="1"/>
</dbReference>
<dbReference type="SMART" id="SM00701">
    <property type="entry name" value="PGRP"/>
    <property type="match status" value="1"/>
</dbReference>
<dbReference type="KEGG" id="muo:115480771"/>
<reference evidence="11" key="1">
    <citation type="submission" date="2024-06" db="UniProtKB">
        <authorList>
            <consortium name="RefSeq"/>
        </authorList>
    </citation>
    <scope>NUCLEOTIDE SEQUENCE [LARGE SCALE GENOMIC DNA]</scope>
</reference>
<feature type="domain" description="N-acetylmuramoyl-L-alanine amidase" evidence="9">
    <location>
        <begin position="31"/>
        <end position="168"/>
    </location>
</feature>
<dbReference type="RefSeq" id="XP_030075528.1">
    <property type="nucleotide sequence ID" value="XM_030219668.1"/>
</dbReference>
<dbReference type="InterPro" id="IPR036505">
    <property type="entry name" value="Amidase/PGRP_sf"/>
</dbReference>
<evidence type="ECO:0000256" key="2">
    <source>
        <dbReference type="ARBA" id="ARBA00022588"/>
    </source>
</evidence>
<dbReference type="Pfam" id="PF01510">
    <property type="entry name" value="Amidase_2"/>
    <property type="match status" value="1"/>
</dbReference>
<evidence type="ECO:0000256" key="5">
    <source>
        <dbReference type="ARBA" id="ARBA00023157"/>
    </source>
</evidence>
<name>A0A6P7ZCS4_9AMPH</name>
<feature type="disulfide bond" evidence="7">
    <location>
        <begin position="56"/>
        <end position="62"/>
    </location>
</feature>
<sequence>MLHLIVVLSALCAVTLGCPSIVSRAAWGARPPRCNSPVMQSQRPMAIIHHTVTPSCYSLASCKRQLLGMQNYHMNSQKWCDIGYNFLIGEDGQVYEGRGWYRVGVHAGNVNPSSIGIAFIGNFSNRLPNSKAINAAKNLIQCAVSRNRLRSNYALRGHRNVMNTACPGNTLYRNILAWKNFRA</sequence>
<keyword evidence="3 8" id="KW-0732">Signal</keyword>
<reference evidence="12" key="2">
    <citation type="submission" date="2025-08" db="UniProtKB">
        <authorList>
            <consortium name="RefSeq"/>
        </authorList>
    </citation>
    <scope>IDENTIFICATION</scope>
</reference>
<gene>
    <name evidence="12" type="primary">PGLYRP1</name>
</gene>
<feature type="disulfide bond" evidence="7">
    <location>
        <begin position="18"/>
        <end position="142"/>
    </location>
</feature>
<proteinExistence type="inferred from homology"/>
<organism evidence="11 12">
    <name type="scientific">Microcaecilia unicolor</name>
    <dbReference type="NCBI Taxonomy" id="1415580"/>
    <lineage>
        <taxon>Eukaryota</taxon>
        <taxon>Metazoa</taxon>
        <taxon>Chordata</taxon>
        <taxon>Craniata</taxon>
        <taxon>Vertebrata</taxon>
        <taxon>Euteleostomi</taxon>
        <taxon>Amphibia</taxon>
        <taxon>Gymnophiona</taxon>
        <taxon>Siphonopidae</taxon>
        <taxon>Microcaecilia</taxon>
    </lineage>
</organism>
<dbReference type="InterPro" id="IPR017331">
    <property type="entry name" value="Peptidoglycan_recognition"/>
</dbReference>
<dbReference type="InterPro" id="IPR015510">
    <property type="entry name" value="PGRP"/>
</dbReference>
<keyword evidence="5 7" id="KW-1015">Disulfide bond</keyword>
<dbReference type="GO" id="GO:0045087">
    <property type="term" value="P:innate immune response"/>
    <property type="evidence" value="ECO:0007669"/>
    <property type="project" value="UniProtKB-KW"/>
</dbReference>
<dbReference type="CTD" id="8993"/>
<dbReference type="InterPro" id="IPR002502">
    <property type="entry name" value="Amidase_domain"/>
</dbReference>
<feature type="signal peptide" evidence="8">
    <location>
        <begin position="1"/>
        <end position="17"/>
    </location>
</feature>
<evidence type="ECO:0000259" key="10">
    <source>
        <dbReference type="SMART" id="SM00701"/>
    </source>
</evidence>
<dbReference type="Proteomes" id="UP000515156">
    <property type="component" value="Chromosome 11"/>
</dbReference>
<keyword evidence="4 6" id="KW-0391">Immunity</keyword>
<comment type="function">
    <text evidence="6">Innate immunity protein that plays several important functions in antimicrobial and antitumor defense systems.</text>
</comment>
<dbReference type="SMART" id="SM00644">
    <property type="entry name" value="Ami_2"/>
    <property type="match status" value="1"/>
</dbReference>
<evidence type="ECO:0000313" key="11">
    <source>
        <dbReference type="Proteomes" id="UP000515156"/>
    </source>
</evidence>
<evidence type="ECO:0000256" key="7">
    <source>
        <dbReference type="PIRSR" id="PIRSR037945-1"/>
    </source>
</evidence>
<feature type="chain" id="PRO_5027552092" description="Peptidoglycan-recognition protein" evidence="8">
    <location>
        <begin position="18"/>
        <end position="183"/>
    </location>
</feature>
<evidence type="ECO:0000256" key="6">
    <source>
        <dbReference type="PIRNR" id="PIRNR037945"/>
    </source>
</evidence>
<dbReference type="GeneID" id="115480771"/>
<dbReference type="PANTHER" id="PTHR11022:SF12">
    <property type="entry name" value="PEPTIDOGLYCAN RECOGNITION PROTEIN 3"/>
    <property type="match status" value="1"/>
</dbReference>
<evidence type="ECO:0000256" key="1">
    <source>
        <dbReference type="ARBA" id="ARBA00007553"/>
    </source>
</evidence>
<keyword evidence="2 6" id="KW-0399">Innate immunity</keyword>
<keyword evidence="11" id="KW-1185">Reference proteome</keyword>
<protein>
    <recommendedName>
        <fullName evidence="6">Peptidoglycan-recognition protein</fullName>
    </recommendedName>
</protein>
<dbReference type="GO" id="GO:0008745">
    <property type="term" value="F:N-acetylmuramoyl-L-alanine amidase activity"/>
    <property type="evidence" value="ECO:0007669"/>
    <property type="project" value="InterPro"/>
</dbReference>
<evidence type="ECO:0000259" key="9">
    <source>
        <dbReference type="SMART" id="SM00644"/>
    </source>
</evidence>
<comment type="similarity">
    <text evidence="1 6">Belongs to the N-acetylmuramoyl-L-alanine amidase 2 family.</text>
</comment>
<dbReference type="GO" id="GO:0009253">
    <property type="term" value="P:peptidoglycan catabolic process"/>
    <property type="evidence" value="ECO:0007669"/>
    <property type="project" value="InterPro"/>
</dbReference>
<dbReference type="CDD" id="cd06583">
    <property type="entry name" value="PGRP"/>
    <property type="match status" value="1"/>
</dbReference>
<dbReference type="SUPFAM" id="SSF55846">
    <property type="entry name" value="N-acetylmuramoyl-L-alanine amidase-like"/>
    <property type="match status" value="1"/>
</dbReference>
<dbReference type="GO" id="GO:0008270">
    <property type="term" value="F:zinc ion binding"/>
    <property type="evidence" value="ECO:0007669"/>
    <property type="project" value="InterPro"/>
</dbReference>
<evidence type="ECO:0000256" key="8">
    <source>
        <dbReference type="SAM" id="SignalP"/>
    </source>
</evidence>
<dbReference type="InterPro" id="IPR006619">
    <property type="entry name" value="PGRP_domain_met/bac"/>
</dbReference>
<dbReference type="Gene3D" id="3.40.80.10">
    <property type="entry name" value="Peptidoglycan recognition protein-like"/>
    <property type="match status" value="1"/>
</dbReference>
<dbReference type="InParanoid" id="A0A6P7ZCS4"/>